<name>A0ACD3A722_9AGAR</name>
<evidence type="ECO:0000313" key="1">
    <source>
        <dbReference type="EMBL" id="TFK61446.1"/>
    </source>
</evidence>
<organism evidence="1 2">
    <name type="scientific">Pluteus cervinus</name>
    <dbReference type="NCBI Taxonomy" id="181527"/>
    <lineage>
        <taxon>Eukaryota</taxon>
        <taxon>Fungi</taxon>
        <taxon>Dikarya</taxon>
        <taxon>Basidiomycota</taxon>
        <taxon>Agaricomycotina</taxon>
        <taxon>Agaricomycetes</taxon>
        <taxon>Agaricomycetidae</taxon>
        <taxon>Agaricales</taxon>
        <taxon>Pluteineae</taxon>
        <taxon>Pluteaceae</taxon>
        <taxon>Pluteus</taxon>
    </lineage>
</organism>
<proteinExistence type="predicted"/>
<sequence length="135" mass="13393">MRVATLLAIAATAAVPVLGAPAETNADRLARGLPPLPPVRRATPIDGAKRSAPSGTPPPACSTGPVQCCNLVGTIANSLIGTIVGLLGIVVGADVQIGVTCQSFSITPSCITQPVCCQNIVSNGLVAIGCSPINL</sequence>
<protein>
    <submittedName>
        <fullName evidence="1">Fungal hydrophobin</fullName>
    </submittedName>
</protein>
<dbReference type="Proteomes" id="UP000308600">
    <property type="component" value="Unassembled WGS sequence"/>
</dbReference>
<gene>
    <name evidence="1" type="ORF">BDN72DRAFT_883161</name>
</gene>
<keyword evidence="2" id="KW-1185">Reference proteome</keyword>
<accession>A0ACD3A722</accession>
<dbReference type="EMBL" id="ML208659">
    <property type="protein sequence ID" value="TFK61446.1"/>
    <property type="molecule type" value="Genomic_DNA"/>
</dbReference>
<reference evidence="1 2" key="1">
    <citation type="journal article" date="2019" name="Nat. Ecol. Evol.">
        <title>Megaphylogeny resolves global patterns of mushroom evolution.</title>
        <authorList>
            <person name="Varga T."/>
            <person name="Krizsan K."/>
            <person name="Foldi C."/>
            <person name="Dima B."/>
            <person name="Sanchez-Garcia M."/>
            <person name="Sanchez-Ramirez S."/>
            <person name="Szollosi G.J."/>
            <person name="Szarkandi J.G."/>
            <person name="Papp V."/>
            <person name="Albert L."/>
            <person name="Andreopoulos W."/>
            <person name="Angelini C."/>
            <person name="Antonin V."/>
            <person name="Barry K.W."/>
            <person name="Bougher N.L."/>
            <person name="Buchanan P."/>
            <person name="Buyck B."/>
            <person name="Bense V."/>
            <person name="Catcheside P."/>
            <person name="Chovatia M."/>
            <person name="Cooper J."/>
            <person name="Damon W."/>
            <person name="Desjardin D."/>
            <person name="Finy P."/>
            <person name="Geml J."/>
            <person name="Haridas S."/>
            <person name="Hughes K."/>
            <person name="Justo A."/>
            <person name="Karasinski D."/>
            <person name="Kautmanova I."/>
            <person name="Kiss B."/>
            <person name="Kocsube S."/>
            <person name="Kotiranta H."/>
            <person name="LaButti K.M."/>
            <person name="Lechner B.E."/>
            <person name="Liimatainen K."/>
            <person name="Lipzen A."/>
            <person name="Lukacs Z."/>
            <person name="Mihaltcheva S."/>
            <person name="Morgado L.N."/>
            <person name="Niskanen T."/>
            <person name="Noordeloos M.E."/>
            <person name="Ohm R.A."/>
            <person name="Ortiz-Santana B."/>
            <person name="Ovrebo C."/>
            <person name="Racz N."/>
            <person name="Riley R."/>
            <person name="Savchenko A."/>
            <person name="Shiryaev A."/>
            <person name="Soop K."/>
            <person name="Spirin V."/>
            <person name="Szebenyi C."/>
            <person name="Tomsovsky M."/>
            <person name="Tulloss R.E."/>
            <person name="Uehling J."/>
            <person name="Grigoriev I.V."/>
            <person name="Vagvolgyi C."/>
            <person name="Papp T."/>
            <person name="Martin F.M."/>
            <person name="Miettinen O."/>
            <person name="Hibbett D.S."/>
            <person name="Nagy L.G."/>
        </authorList>
    </citation>
    <scope>NUCLEOTIDE SEQUENCE [LARGE SCALE GENOMIC DNA]</scope>
    <source>
        <strain evidence="1 2">NL-1719</strain>
    </source>
</reference>
<evidence type="ECO:0000313" key="2">
    <source>
        <dbReference type="Proteomes" id="UP000308600"/>
    </source>
</evidence>